<dbReference type="PANTHER" id="PTHR15615">
    <property type="match status" value="1"/>
</dbReference>
<proteinExistence type="predicted"/>
<dbReference type="AlphaFoldDB" id="A0A9Q3HUI3"/>
<dbReference type="OrthoDB" id="244495at2759"/>
<evidence type="ECO:0000313" key="2">
    <source>
        <dbReference type="Proteomes" id="UP000765509"/>
    </source>
</evidence>
<dbReference type="EMBL" id="AVOT02024739">
    <property type="protein sequence ID" value="MBW0515619.1"/>
    <property type="molecule type" value="Genomic_DNA"/>
</dbReference>
<dbReference type="GO" id="GO:0005634">
    <property type="term" value="C:nucleus"/>
    <property type="evidence" value="ECO:0007669"/>
    <property type="project" value="TreeGrafter"/>
</dbReference>
<organism evidence="1 2">
    <name type="scientific">Austropuccinia psidii MF-1</name>
    <dbReference type="NCBI Taxonomy" id="1389203"/>
    <lineage>
        <taxon>Eukaryota</taxon>
        <taxon>Fungi</taxon>
        <taxon>Dikarya</taxon>
        <taxon>Basidiomycota</taxon>
        <taxon>Pucciniomycotina</taxon>
        <taxon>Pucciniomycetes</taxon>
        <taxon>Pucciniales</taxon>
        <taxon>Sphaerophragmiaceae</taxon>
        <taxon>Austropuccinia</taxon>
    </lineage>
</organism>
<evidence type="ECO:0008006" key="3">
    <source>
        <dbReference type="Google" id="ProtNLM"/>
    </source>
</evidence>
<reference evidence="1" key="1">
    <citation type="submission" date="2021-03" db="EMBL/GenBank/DDBJ databases">
        <title>Draft genome sequence of rust myrtle Austropuccinia psidii MF-1, a brazilian biotype.</title>
        <authorList>
            <person name="Quecine M.C."/>
            <person name="Pachon D.M.R."/>
            <person name="Bonatelli M.L."/>
            <person name="Correr F.H."/>
            <person name="Franceschini L.M."/>
            <person name="Leite T.F."/>
            <person name="Margarido G.R.A."/>
            <person name="Almeida C.A."/>
            <person name="Ferrarezi J.A."/>
            <person name="Labate C.A."/>
        </authorList>
    </citation>
    <scope>NUCLEOTIDE SEQUENCE</scope>
    <source>
        <strain evidence="1">MF-1</strain>
    </source>
</reference>
<dbReference type="Gene3D" id="1.10.472.10">
    <property type="entry name" value="Cyclin-like"/>
    <property type="match status" value="1"/>
</dbReference>
<dbReference type="SUPFAM" id="SSF47954">
    <property type="entry name" value="Cyclin-like"/>
    <property type="match status" value="1"/>
</dbReference>
<dbReference type="InterPro" id="IPR013922">
    <property type="entry name" value="Cyclin_PHO80-like"/>
</dbReference>
<evidence type="ECO:0000313" key="1">
    <source>
        <dbReference type="EMBL" id="MBW0515619.1"/>
    </source>
</evidence>
<dbReference type="InterPro" id="IPR036915">
    <property type="entry name" value="Cyclin-like_sf"/>
</dbReference>
<dbReference type="GO" id="GO:0000307">
    <property type="term" value="C:cyclin-dependent protein kinase holoenzyme complex"/>
    <property type="evidence" value="ECO:0007669"/>
    <property type="project" value="TreeGrafter"/>
</dbReference>
<dbReference type="GO" id="GO:0016538">
    <property type="term" value="F:cyclin-dependent protein serine/threonine kinase regulator activity"/>
    <property type="evidence" value="ECO:0007669"/>
    <property type="project" value="TreeGrafter"/>
</dbReference>
<dbReference type="Pfam" id="PF08613">
    <property type="entry name" value="Cyclin"/>
    <property type="match status" value="1"/>
</dbReference>
<gene>
    <name evidence="1" type="ORF">O181_055334</name>
</gene>
<dbReference type="CDD" id="cd20557">
    <property type="entry name" value="CYCLIN_ScPCL1-like"/>
    <property type="match status" value="1"/>
</dbReference>
<sequence length="645" mass="72110">MSFDLRLAFVGSSPCFFHSIKVVGSWSFDFQVFDLLDILLLQLSGRDLFSSHHDSWTDERNAELIRLAFSTFQTNNQSTPSDLASVVLSRLRYHCHSLSEQHQGPDQVLHSSRGLTSRTFSKALEHSLNSHQSDMTSSSPAPFIAPKLSGLSEDYSLQRSSNSSPSLSFYMRPSYVTCVGQLPKRSKAAIATEDWDHPSFARPPHRSIERKDKLIKPCFTSGINCAFDALTEQTLISSVSKSLESEPLVPNSYPVPPPPPYEQSAAVLADLAAEIVWDRCYTTKARFSTHPSPILPPWDSSFPCSLTKALSQTGFCPFERNSPNHSIDKSTPSNDWVGSANAFGVIGAEAKARRFNRQYPISSNSPLGGNTKLASESRKQLSLGIKTEVKPAFRRWTRQVLEQTLLSPQVLILALYYVDLTTGMDVFGDLSCKMSLLPYKILLASLVLANKTLDDHSYKNSTYANVSSMTNAEVNSIEVALLKALNFNVVPSSNQWSKWLKEVAATGDRYGVNVPESSMHYSTVTSPQLMSNWRTIPERFSQYLASPSHDNSSIFDRGQTSPTPFGQVKVDSIHQVSTRQTQIKLGYPNHTSLNVDQTSTNYYYPFSNAPSYRNQLESIWSNRLKRYSKADVIALWNQFIKLIEM</sequence>
<protein>
    <recommendedName>
        <fullName evidence="3">Cyclin N-terminal domain-containing protein</fullName>
    </recommendedName>
</protein>
<accession>A0A9Q3HUI3</accession>
<dbReference type="Proteomes" id="UP000765509">
    <property type="component" value="Unassembled WGS sequence"/>
</dbReference>
<keyword evidence="2" id="KW-1185">Reference proteome</keyword>
<dbReference type="PANTHER" id="PTHR15615:SF27">
    <property type="entry name" value="PHO85 CYCLIN CLG1"/>
    <property type="match status" value="1"/>
</dbReference>
<dbReference type="GO" id="GO:0019901">
    <property type="term" value="F:protein kinase binding"/>
    <property type="evidence" value="ECO:0007669"/>
    <property type="project" value="InterPro"/>
</dbReference>
<comment type="caution">
    <text evidence="1">The sequence shown here is derived from an EMBL/GenBank/DDBJ whole genome shotgun (WGS) entry which is preliminary data.</text>
</comment>
<name>A0A9Q3HUI3_9BASI</name>